<accession>A0A2L0H5T3</accession>
<gene>
    <name evidence="2" type="ORF">NXT3_CH02239</name>
</gene>
<evidence type="ECO:0000313" key="2">
    <source>
        <dbReference type="EMBL" id="AUX76804.1"/>
    </source>
</evidence>
<reference evidence="2 3" key="1">
    <citation type="submission" date="2017-10" db="EMBL/GenBank/DDBJ databases">
        <title>Analysis of the genome sequences of Rhizobium populations associated to common bean (phaseolus vulgaris).</title>
        <authorList>
            <person name="Bustos P."/>
            <person name="Santamaria R.I."/>
            <person name="Miranda-Sanchez F."/>
            <person name="Perez-Carrascal O."/>
            <person name="Juarez S."/>
            <person name="Lozano L."/>
            <person name="Martinez-Flores I."/>
            <person name="Vinuesa P."/>
            <person name="Martinez-Romero E."/>
            <person name="Cevallos M.A."/>
            <person name="Romero D."/>
            <person name="Davila G."/>
            <person name="Gonzalez V."/>
        </authorList>
    </citation>
    <scope>NUCLEOTIDE SEQUENCE [LARGE SCALE GENOMIC DNA]</scope>
    <source>
        <strain evidence="2 3">NXT3</strain>
    </source>
</reference>
<dbReference type="EMBL" id="CP024307">
    <property type="protein sequence ID" value="AUX76804.1"/>
    <property type="molecule type" value="Genomic_DNA"/>
</dbReference>
<proteinExistence type="predicted"/>
<organism evidence="2 3">
    <name type="scientific">Rhizobium fredii</name>
    <name type="common">Sinorhizobium fredii</name>
    <dbReference type="NCBI Taxonomy" id="380"/>
    <lineage>
        <taxon>Bacteria</taxon>
        <taxon>Pseudomonadati</taxon>
        <taxon>Pseudomonadota</taxon>
        <taxon>Alphaproteobacteria</taxon>
        <taxon>Hyphomicrobiales</taxon>
        <taxon>Rhizobiaceae</taxon>
        <taxon>Sinorhizobium/Ensifer group</taxon>
        <taxon>Sinorhizobium</taxon>
    </lineage>
</organism>
<dbReference type="AlphaFoldDB" id="A0A2L0H5T3"/>
<dbReference type="Proteomes" id="UP000239340">
    <property type="component" value="Chromosome"/>
</dbReference>
<name>A0A2L0H5T3_RHIFR</name>
<evidence type="ECO:0000313" key="3">
    <source>
        <dbReference type="Proteomes" id="UP000239340"/>
    </source>
</evidence>
<sequence length="129" mass="13664">MTKTSGVAMVGHETQPATETADDLAVAEGLASKQAAGGRGRLGGAFLDAVQADFAAHGAGVIARIREEKPETYLKLVAAVTPKDLSASTNAMDELSNEQLIERIRALDTVIRPLLEKKARARRKPTSKP</sequence>
<protein>
    <submittedName>
        <fullName evidence="2">Uncharacterized protein</fullName>
    </submittedName>
</protein>
<evidence type="ECO:0000256" key="1">
    <source>
        <dbReference type="SAM" id="MobiDB-lite"/>
    </source>
</evidence>
<feature type="region of interest" description="Disordered" evidence="1">
    <location>
        <begin position="1"/>
        <end position="21"/>
    </location>
</feature>